<dbReference type="EMBL" id="QGMH01000149">
    <property type="protein sequence ID" value="TVY24032.1"/>
    <property type="molecule type" value="Genomic_DNA"/>
</dbReference>
<dbReference type="GeneID" id="41988648"/>
<proteinExistence type="predicted"/>
<feature type="transmembrane region" description="Helical" evidence="8">
    <location>
        <begin position="365"/>
        <end position="384"/>
    </location>
</feature>
<evidence type="ECO:0000256" key="2">
    <source>
        <dbReference type="ARBA" id="ARBA00022448"/>
    </source>
</evidence>
<dbReference type="Proteomes" id="UP000431533">
    <property type="component" value="Unassembled WGS sequence"/>
</dbReference>
<comment type="subcellular location">
    <subcellularLocation>
        <location evidence="1">Membrane</location>
    </subcellularLocation>
</comment>
<dbReference type="Gene3D" id="1.20.120.1770">
    <property type="match status" value="1"/>
</dbReference>
<evidence type="ECO:0000313" key="10">
    <source>
        <dbReference type="EMBL" id="TVY24032.1"/>
    </source>
</evidence>
<feature type="transmembrane region" description="Helical" evidence="8">
    <location>
        <begin position="251"/>
        <end position="271"/>
    </location>
</feature>
<feature type="compositionally biased region" description="Low complexity" evidence="7">
    <location>
        <begin position="211"/>
        <end position="236"/>
    </location>
</feature>
<keyword evidence="5 8" id="KW-1133">Transmembrane helix</keyword>
<dbReference type="InterPro" id="IPR006593">
    <property type="entry name" value="Cyt_b561/ferric_Rdtase_TM"/>
</dbReference>
<evidence type="ECO:0000259" key="9">
    <source>
        <dbReference type="PROSITE" id="PS50939"/>
    </source>
</evidence>
<keyword evidence="3 8" id="KW-0812">Transmembrane</keyword>
<feature type="transmembrane region" description="Helical" evidence="8">
    <location>
        <begin position="308"/>
        <end position="325"/>
    </location>
</feature>
<feature type="transmembrane region" description="Helical" evidence="8">
    <location>
        <begin position="277"/>
        <end position="299"/>
    </location>
</feature>
<feature type="transmembrane region" description="Helical" evidence="8">
    <location>
        <begin position="331"/>
        <end position="353"/>
    </location>
</feature>
<dbReference type="PANTHER" id="PTHR47797">
    <property type="entry name" value="DEHYDROGENASE, PUTATIVE (AFU_ORTHOLOGUE AFUA_8G05805)-RELATED"/>
    <property type="match status" value="1"/>
</dbReference>
<keyword evidence="2" id="KW-0813">Transport</keyword>
<keyword evidence="11" id="KW-1185">Reference proteome</keyword>
<sequence length="437" mass="45886">MLKKRHDRSDRHSPQILQLINGQFPAPLASSLATYAPISSGPSYSVGIPPNSPISTSAQGGIYFSLSAPTSYQWVGLGIGKQMAGATIFVMYADGSGNVTISGRDGGQGHVEPELDSALMAGVELLEGSGVNGSVMTANVHCTTCTLSSSSNSASSPWIAAWHSGAALNTNDAGTDIAQHGNDDYRQFTLDLTKASLSTDSNPFIVDAASASSPSASASPSSSSGSASDDGSSSSSTTESNQSRIERFQKAHGAIMGLVVVILFPAGAILMRTIRHPWIHAGVQIFSLALLITGLALGVKLAQYTDQVSLLSFLPFSLLLPYLWGNTHTEFGVAIVALFLLQPFLGLAHHFLYQKHSSRTPVSHIHIWYGRILMILAVINGGLGLKLADNTRSGEIVYGVLAGVVAVVYVVIVVLRRQGNGNGIGIGIGRRGEKKTE</sequence>
<feature type="non-terminal residue" evidence="10">
    <location>
        <position position="1"/>
    </location>
</feature>
<dbReference type="CDD" id="cd09630">
    <property type="entry name" value="CDH_like_cytochrome"/>
    <property type="match status" value="1"/>
</dbReference>
<dbReference type="AlphaFoldDB" id="A0A8H8QWC0"/>
<dbReference type="Pfam" id="PF16010">
    <property type="entry name" value="CDH-cyt"/>
    <property type="match status" value="1"/>
</dbReference>
<evidence type="ECO:0000256" key="7">
    <source>
        <dbReference type="SAM" id="MobiDB-lite"/>
    </source>
</evidence>
<dbReference type="Gene3D" id="2.60.40.1210">
    <property type="entry name" value="Cellobiose dehydrogenase, cytochrome domain"/>
    <property type="match status" value="1"/>
</dbReference>
<name>A0A8H8QWC0_9HELO</name>
<feature type="region of interest" description="Disordered" evidence="7">
    <location>
        <begin position="211"/>
        <end position="243"/>
    </location>
</feature>
<dbReference type="InterPro" id="IPR005018">
    <property type="entry name" value="DOMON_domain"/>
</dbReference>
<feature type="domain" description="Cytochrome b561" evidence="9">
    <location>
        <begin position="209"/>
        <end position="418"/>
    </location>
</feature>
<keyword evidence="6 8" id="KW-0472">Membrane</keyword>
<organism evidence="10 11">
    <name type="scientific">Lachnellula hyalina</name>
    <dbReference type="NCBI Taxonomy" id="1316788"/>
    <lineage>
        <taxon>Eukaryota</taxon>
        <taxon>Fungi</taxon>
        <taxon>Dikarya</taxon>
        <taxon>Ascomycota</taxon>
        <taxon>Pezizomycotina</taxon>
        <taxon>Leotiomycetes</taxon>
        <taxon>Helotiales</taxon>
        <taxon>Lachnaceae</taxon>
        <taxon>Lachnellula</taxon>
    </lineage>
</organism>
<keyword evidence="4" id="KW-0249">Electron transport</keyword>
<evidence type="ECO:0000256" key="8">
    <source>
        <dbReference type="SAM" id="Phobius"/>
    </source>
</evidence>
<dbReference type="InterPro" id="IPR015920">
    <property type="entry name" value="Cellobiose_DH-like_cyt"/>
</dbReference>
<reference evidence="10 11" key="1">
    <citation type="submission" date="2018-05" db="EMBL/GenBank/DDBJ databases">
        <title>Genome sequencing and assembly of the regulated plant pathogen Lachnellula willkommii and related sister species for the development of diagnostic species identification markers.</title>
        <authorList>
            <person name="Giroux E."/>
            <person name="Bilodeau G."/>
        </authorList>
    </citation>
    <scope>NUCLEOTIDE SEQUENCE [LARGE SCALE GENOMIC DNA]</scope>
    <source>
        <strain evidence="10 11">CBS 185.66</strain>
    </source>
</reference>
<comment type="caution">
    <text evidence="10">The sequence shown here is derived from an EMBL/GenBank/DDBJ whole genome shotgun (WGS) entry which is preliminary data.</text>
</comment>
<evidence type="ECO:0000256" key="3">
    <source>
        <dbReference type="ARBA" id="ARBA00022692"/>
    </source>
</evidence>
<dbReference type="OrthoDB" id="19261at2759"/>
<dbReference type="PANTHER" id="PTHR47797:SF4">
    <property type="entry name" value="DOMON DOMAIN-CONTAINING PROTEIN"/>
    <property type="match status" value="1"/>
</dbReference>
<dbReference type="PROSITE" id="PS50939">
    <property type="entry name" value="CYTOCHROME_B561"/>
    <property type="match status" value="1"/>
</dbReference>
<evidence type="ECO:0000256" key="5">
    <source>
        <dbReference type="ARBA" id="ARBA00022989"/>
    </source>
</evidence>
<evidence type="ECO:0000256" key="4">
    <source>
        <dbReference type="ARBA" id="ARBA00022982"/>
    </source>
</evidence>
<evidence type="ECO:0000313" key="11">
    <source>
        <dbReference type="Proteomes" id="UP000431533"/>
    </source>
</evidence>
<dbReference type="SUPFAM" id="SSF49344">
    <property type="entry name" value="CBD9-like"/>
    <property type="match status" value="1"/>
</dbReference>
<dbReference type="RefSeq" id="XP_031002820.1">
    <property type="nucleotide sequence ID" value="XM_031153370.1"/>
</dbReference>
<dbReference type="GO" id="GO:0016020">
    <property type="term" value="C:membrane"/>
    <property type="evidence" value="ECO:0007669"/>
    <property type="project" value="UniProtKB-SubCell"/>
</dbReference>
<dbReference type="CDD" id="cd08760">
    <property type="entry name" value="Cyt_b561_FRRS1_like"/>
    <property type="match status" value="1"/>
</dbReference>
<dbReference type="SMART" id="SM00665">
    <property type="entry name" value="B561"/>
    <property type="match status" value="1"/>
</dbReference>
<protein>
    <recommendedName>
        <fullName evidence="9">Cytochrome b561 domain-containing protein</fullName>
    </recommendedName>
</protein>
<gene>
    <name evidence="10" type="ORF">LHYA1_G008450</name>
</gene>
<evidence type="ECO:0000256" key="6">
    <source>
        <dbReference type="ARBA" id="ARBA00023136"/>
    </source>
</evidence>
<feature type="transmembrane region" description="Helical" evidence="8">
    <location>
        <begin position="396"/>
        <end position="415"/>
    </location>
</feature>
<accession>A0A8H8QWC0</accession>
<dbReference type="SMART" id="SM00664">
    <property type="entry name" value="DoH"/>
    <property type="match status" value="1"/>
</dbReference>
<evidence type="ECO:0000256" key="1">
    <source>
        <dbReference type="ARBA" id="ARBA00004370"/>
    </source>
</evidence>